<dbReference type="GO" id="GO:0005524">
    <property type="term" value="F:ATP binding"/>
    <property type="evidence" value="ECO:0007669"/>
    <property type="project" value="UniProtKB-UniRule"/>
</dbReference>
<dbReference type="PROSITE" id="PS50011">
    <property type="entry name" value="PROTEIN_KINASE_DOM"/>
    <property type="match status" value="1"/>
</dbReference>
<dbReference type="SMART" id="SM00248">
    <property type="entry name" value="ANK"/>
    <property type="match status" value="6"/>
</dbReference>
<dbReference type="PANTHER" id="PTHR44329">
    <property type="entry name" value="SERINE/THREONINE-PROTEIN KINASE TNNI3K-RELATED"/>
    <property type="match status" value="1"/>
</dbReference>
<keyword evidence="5" id="KW-0677">Repeat</keyword>
<feature type="repeat" description="ANK" evidence="12">
    <location>
        <begin position="81"/>
        <end position="113"/>
    </location>
</feature>
<evidence type="ECO:0000256" key="9">
    <source>
        <dbReference type="ARBA" id="ARBA00023043"/>
    </source>
</evidence>
<dbReference type="FunFam" id="1.25.40.20:FF:000433">
    <property type="entry name" value="Probable serine/threonine-protein kinase DDB_G0278535"/>
    <property type="match status" value="1"/>
</dbReference>
<dbReference type="FunFam" id="1.10.510.10:FF:001060">
    <property type="entry name" value="Probable serine/threonine-protein kinase DDB_G0278535"/>
    <property type="match status" value="1"/>
</dbReference>
<dbReference type="PROSITE" id="PS50297">
    <property type="entry name" value="ANK_REP_REGION"/>
    <property type="match status" value="2"/>
</dbReference>
<evidence type="ECO:0000256" key="10">
    <source>
        <dbReference type="ARBA" id="ARBA00047899"/>
    </source>
</evidence>
<evidence type="ECO:0000259" key="15">
    <source>
        <dbReference type="PROSITE" id="PS50105"/>
    </source>
</evidence>
<comment type="catalytic activity">
    <reaction evidence="10">
        <text>L-threonyl-[protein] + ATP = O-phospho-L-threonyl-[protein] + ADP + H(+)</text>
        <dbReference type="Rhea" id="RHEA:46608"/>
        <dbReference type="Rhea" id="RHEA-COMP:11060"/>
        <dbReference type="Rhea" id="RHEA-COMP:11605"/>
        <dbReference type="ChEBI" id="CHEBI:15378"/>
        <dbReference type="ChEBI" id="CHEBI:30013"/>
        <dbReference type="ChEBI" id="CHEBI:30616"/>
        <dbReference type="ChEBI" id="CHEBI:61977"/>
        <dbReference type="ChEBI" id="CHEBI:456216"/>
        <dbReference type="EC" id="2.7.11.1"/>
    </reaction>
</comment>
<dbReference type="Gene3D" id="1.10.510.10">
    <property type="entry name" value="Transferase(Phosphotransferase) domain 1"/>
    <property type="match status" value="1"/>
</dbReference>
<evidence type="ECO:0000256" key="4">
    <source>
        <dbReference type="ARBA" id="ARBA00022679"/>
    </source>
</evidence>
<reference evidence="16 17" key="1">
    <citation type="submission" date="2023-11" db="EMBL/GenBank/DDBJ databases">
        <title>Dfirmibasis_genome.</title>
        <authorList>
            <person name="Edelbroek B."/>
            <person name="Kjellin J."/>
            <person name="Jerlstrom-Hultqvist J."/>
            <person name="Soderbom F."/>
        </authorList>
    </citation>
    <scope>NUCLEOTIDE SEQUENCE [LARGE SCALE GENOMIC DNA]</scope>
    <source>
        <strain evidence="16 17">TNS-C-14</strain>
    </source>
</reference>
<dbReference type="InterPro" id="IPR011009">
    <property type="entry name" value="Kinase-like_dom_sf"/>
</dbReference>
<accession>A0AAN7TZQ9</accession>
<evidence type="ECO:0000256" key="2">
    <source>
        <dbReference type="ARBA" id="ARBA00012513"/>
    </source>
</evidence>
<dbReference type="PROSITE" id="PS00107">
    <property type="entry name" value="PROTEIN_KINASE_ATP"/>
    <property type="match status" value="1"/>
</dbReference>
<dbReference type="Pfam" id="PF00536">
    <property type="entry name" value="SAM_1"/>
    <property type="match status" value="1"/>
</dbReference>
<evidence type="ECO:0000256" key="7">
    <source>
        <dbReference type="ARBA" id="ARBA00022777"/>
    </source>
</evidence>
<dbReference type="Pfam" id="PF12796">
    <property type="entry name" value="Ank_2"/>
    <property type="match status" value="2"/>
</dbReference>
<name>A0AAN7TZQ9_9MYCE</name>
<feature type="domain" description="Protein kinase" evidence="14">
    <location>
        <begin position="352"/>
        <end position="616"/>
    </location>
</feature>
<protein>
    <recommendedName>
        <fullName evidence="2">non-specific serine/threonine protein kinase</fullName>
        <ecNumber evidence="2">2.7.11.1</ecNumber>
    </recommendedName>
</protein>
<evidence type="ECO:0000259" key="14">
    <source>
        <dbReference type="PROSITE" id="PS50011"/>
    </source>
</evidence>
<dbReference type="InterPro" id="IPR013761">
    <property type="entry name" value="SAM/pointed_sf"/>
</dbReference>
<gene>
    <name evidence="16" type="ORF">RB653_010660</name>
</gene>
<evidence type="ECO:0000313" key="16">
    <source>
        <dbReference type="EMBL" id="KAK5575400.1"/>
    </source>
</evidence>
<proteinExistence type="inferred from homology"/>
<dbReference type="PROSITE" id="PS50088">
    <property type="entry name" value="ANK_REPEAT"/>
    <property type="match status" value="3"/>
</dbReference>
<dbReference type="CDD" id="cd09487">
    <property type="entry name" value="SAM_superfamily"/>
    <property type="match status" value="1"/>
</dbReference>
<dbReference type="InterPro" id="IPR002110">
    <property type="entry name" value="Ankyrin_rpt"/>
</dbReference>
<dbReference type="SUPFAM" id="SSF47769">
    <property type="entry name" value="SAM/Pointed domain"/>
    <property type="match status" value="1"/>
</dbReference>
<dbReference type="Pfam" id="PF07714">
    <property type="entry name" value="PK_Tyr_Ser-Thr"/>
    <property type="match status" value="1"/>
</dbReference>
<dbReference type="PROSITE" id="PS50105">
    <property type="entry name" value="SAM_DOMAIN"/>
    <property type="match status" value="1"/>
</dbReference>
<keyword evidence="8 13" id="KW-0067">ATP-binding</keyword>
<dbReference type="Gene3D" id="1.25.40.20">
    <property type="entry name" value="Ankyrin repeat-containing domain"/>
    <property type="match status" value="3"/>
</dbReference>
<dbReference type="AlphaFoldDB" id="A0AAN7TZQ9"/>
<feature type="domain" description="SAM" evidence="15">
    <location>
        <begin position="241"/>
        <end position="304"/>
    </location>
</feature>
<dbReference type="InterPro" id="IPR017441">
    <property type="entry name" value="Protein_kinase_ATP_BS"/>
</dbReference>
<evidence type="ECO:0000256" key="3">
    <source>
        <dbReference type="ARBA" id="ARBA00022527"/>
    </source>
</evidence>
<keyword evidence="4" id="KW-0808">Transferase</keyword>
<comment type="caution">
    <text evidence="16">The sequence shown here is derived from an EMBL/GenBank/DDBJ whole genome shotgun (WGS) entry which is preliminary data.</text>
</comment>
<keyword evidence="7" id="KW-0418">Kinase</keyword>
<keyword evidence="6 13" id="KW-0547">Nucleotide-binding</keyword>
<evidence type="ECO:0000256" key="13">
    <source>
        <dbReference type="PROSITE-ProRule" id="PRU10141"/>
    </source>
</evidence>
<evidence type="ECO:0000256" key="12">
    <source>
        <dbReference type="PROSITE-ProRule" id="PRU00023"/>
    </source>
</evidence>
<dbReference type="PANTHER" id="PTHR44329:SF288">
    <property type="entry name" value="MITOGEN-ACTIVATED PROTEIN KINASE KINASE KINASE 20"/>
    <property type="match status" value="1"/>
</dbReference>
<dbReference type="InterPro" id="IPR036770">
    <property type="entry name" value="Ankyrin_rpt-contain_sf"/>
</dbReference>
<dbReference type="InterPro" id="IPR051681">
    <property type="entry name" value="Ser/Thr_Kinases-Pseudokinases"/>
</dbReference>
<dbReference type="InterPro" id="IPR008271">
    <property type="entry name" value="Ser/Thr_kinase_AS"/>
</dbReference>
<dbReference type="EC" id="2.7.11.1" evidence="2"/>
<evidence type="ECO:0000256" key="8">
    <source>
        <dbReference type="ARBA" id="ARBA00022840"/>
    </source>
</evidence>
<dbReference type="Proteomes" id="UP001344447">
    <property type="component" value="Unassembled WGS sequence"/>
</dbReference>
<evidence type="ECO:0000256" key="11">
    <source>
        <dbReference type="ARBA" id="ARBA00048679"/>
    </source>
</evidence>
<dbReference type="PROSITE" id="PS00108">
    <property type="entry name" value="PROTEIN_KINASE_ST"/>
    <property type="match status" value="1"/>
</dbReference>
<dbReference type="InterPro" id="IPR000719">
    <property type="entry name" value="Prot_kinase_dom"/>
</dbReference>
<dbReference type="Gene3D" id="1.10.150.50">
    <property type="entry name" value="Transcription Factor, Ets-1"/>
    <property type="match status" value="1"/>
</dbReference>
<dbReference type="SUPFAM" id="SSF56112">
    <property type="entry name" value="Protein kinase-like (PK-like)"/>
    <property type="match status" value="1"/>
</dbReference>
<dbReference type="SMART" id="SM00454">
    <property type="entry name" value="SAM"/>
    <property type="match status" value="1"/>
</dbReference>
<dbReference type="GO" id="GO:0004674">
    <property type="term" value="F:protein serine/threonine kinase activity"/>
    <property type="evidence" value="ECO:0007669"/>
    <property type="project" value="UniProtKB-KW"/>
</dbReference>
<comment type="similarity">
    <text evidence="1">Belongs to the protein kinase superfamily. TKL Ser/Thr protein kinase family.</text>
</comment>
<keyword evidence="17" id="KW-1185">Reference proteome</keyword>
<evidence type="ECO:0000256" key="6">
    <source>
        <dbReference type="ARBA" id="ARBA00022741"/>
    </source>
</evidence>
<evidence type="ECO:0000313" key="17">
    <source>
        <dbReference type="Proteomes" id="UP001344447"/>
    </source>
</evidence>
<dbReference type="SMART" id="SM00220">
    <property type="entry name" value="S_TKc"/>
    <property type="match status" value="1"/>
</dbReference>
<feature type="binding site" evidence="13">
    <location>
        <position position="379"/>
    </location>
    <ligand>
        <name>ATP</name>
        <dbReference type="ChEBI" id="CHEBI:30616"/>
    </ligand>
</feature>
<dbReference type="SUPFAM" id="SSF48403">
    <property type="entry name" value="Ankyrin repeat"/>
    <property type="match status" value="1"/>
</dbReference>
<organism evidence="16 17">
    <name type="scientific">Dictyostelium firmibasis</name>
    <dbReference type="NCBI Taxonomy" id="79012"/>
    <lineage>
        <taxon>Eukaryota</taxon>
        <taxon>Amoebozoa</taxon>
        <taxon>Evosea</taxon>
        <taxon>Eumycetozoa</taxon>
        <taxon>Dictyostelia</taxon>
        <taxon>Dictyosteliales</taxon>
        <taxon>Dictyosteliaceae</taxon>
        <taxon>Dictyostelium</taxon>
    </lineage>
</organism>
<dbReference type="Gene3D" id="3.30.200.20">
    <property type="entry name" value="Phosphorylase Kinase, domain 1"/>
    <property type="match status" value="1"/>
</dbReference>
<feature type="repeat" description="ANK" evidence="12">
    <location>
        <begin position="186"/>
        <end position="218"/>
    </location>
</feature>
<comment type="catalytic activity">
    <reaction evidence="11">
        <text>L-seryl-[protein] + ATP = O-phospho-L-seryl-[protein] + ADP + H(+)</text>
        <dbReference type="Rhea" id="RHEA:17989"/>
        <dbReference type="Rhea" id="RHEA-COMP:9863"/>
        <dbReference type="Rhea" id="RHEA-COMP:11604"/>
        <dbReference type="ChEBI" id="CHEBI:15378"/>
        <dbReference type="ChEBI" id="CHEBI:29999"/>
        <dbReference type="ChEBI" id="CHEBI:30616"/>
        <dbReference type="ChEBI" id="CHEBI:83421"/>
        <dbReference type="ChEBI" id="CHEBI:456216"/>
        <dbReference type="EC" id="2.7.11.1"/>
    </reaction>
</comment>
<evidence type="ECO:0000256" key="1">
    <source>
        <dbReference type="ARBA" id="ARBA00005843"/>
    </source>
</evidence>
<sequence>MSSSQQQQQNQLFSAVEQNDVTKVKKLSSKKKISKSNLTTFDQYGQSALTIALKNNNEEMVELLLSLCVSLKADINTFDKNGFSALHQAVSSDDRILMRVLQYENINVDVQNDDLNTPIHYFCQKFRSPNCQEPFQLFIQKGVNVNAQNKNGETPLHKAIFNNSVRLMMVGLLLKNGANVNLVTQFQESPLHYAVRLGREDLVSVLLKAGADVDCVGTKERKTPYQLAVEEGNKDMTARIKKYKDLFDWLQKHGFEQYKDAFLKEEMFLDELSEMNEDILNKMGITSAGTRLRILKETSNLANEQTKKPKTPELIIEEDPTPPDTPDISGLRHSLHTLRHVGEVNIINDNELEYTEKLGAGSSGKVYKGLYRGKEVAIKVLKSMTESKEIEEFKKEFQIMSAIRSKHVVHFYGAVLEPKLCMVMENCSKGSLYHVMDNNSLDIGWERTFRFAIETVRGIECLHKWDPPIVHRDLKSLNLLVNDKWEIKVCDFGLSRFNTGSNLETLVKMRGTFAYCAPEVYYGEQFSGKSDVYSIAVILWELVTRCINGRYERPFSEYKNLQHDFQIIIQTAKKNLRPTIPKACPESLVSLIQDCWDPNLENRPTCTDILSRLVTIENEYKNNAQTWNSLIVPLPKNQE</sequence>
<evidence type="ECO:0000256" key="5">
    <source>
        <dbReference type="ARBA" id="ARBA00022737"/>
    </source>
</evidence>
<feature type="repeat" description="ANK" evidence="12">
    <location>
        <begin position="151"/>
        <end position="185"/>
    </location>
</feature>
<keyword evidence="3" id="KW-0723">Serine/threonine-protein kinase</keyword>
<dbReference type="Pfam" id="PF13637">
    <property type="entry name" value="Ank_4"/>
    <property type="match status" value="1"/>
</dbReference>
<dbReference type="FunFam" id="3.30.200.20:FF:000034">
    <property type="entry name" value="Kinase suppressor of Ras 1"/>
    <property type="match status" value="1"/>
</dbReference>
<dbReference type="InterPro" id="IPR001245">
    <property type="entry name" value="Ser-Thr/Tyr_kinase_cat_dom"/>
</dbReference>
<dbReference type="EMBL" id="JAVFKY010000006">
    <property type="protein sequence ID" value="KAK5575400.1"/>
    <property type="molecule type" value="Genomic_DNA"/>
</dbReference>
<dbReference type="InterPro" id="IPR001660">
    <property type="entry name" value="SAM"/>
</dbReference>
<dbReference type="CDD" id="cd13999">
    <property type="entry name" value="STKc_MAP3K-like"/>
    <property type="match status" value="1"/>
</dbReference>
<keyword evidence="9 12" id="KW-0040">ANK repeat</keyword>
<dbReference type="FunFam" id="1.10.150.50:FF:000129">
    <property type="entry name" value="Probable serine/threonine-protein kinase DDB_G0278535"/>
    <property type="match status" value="1"/>
</dbReference>